<evidence type="ECO:0000256" key="10">
    <source>
        <dbReference type="PROSITE-ProRule" id="PRU00124"/>
    </source>
</evidence>
<keyword evidence="5" id="KW-1133">Transmembrane helix</keyword>
<keyword evidence="8" id="KW-0675">Receptor</keyword>
<dbReference type="PRINTS" id="PR00261">
    <property type="entry name" value="LDLRECEPTOR"/>
</dbReference>
<dbReference type="Proteomes" id="UP000076420">
    <property type="component" value="Unassembled WGS sequence"/>
</dbReference>
<dbReference type="InterPro" id="IPR036055">
    <property type="entry name" value="LDL_receptor-like_sf"/>
</dbReference>
<dbReference type="EnsemblMetazoa" id="BGLB013800-RB">
    <property type="protein sequence ID" value="BGLB013800-PB"/>
    <property type="gene ID" value="BGLB013800"/>
</dbReference>
<feature type="disulfide bond" evidence="10">
    <location>
        <begin position="12"/>
        <end position="24"/>
    </location>
</feature>
<evidence type="ECO:0000256" key="9">
    <source>
        <dbReference type="ARBA" id="ARBA00023180"/>
    </source>
</evidence>
<proteinExistence type="predicted"/>
<keyword evidence="6" id="KW-0472">Membrane</keyword>
<keyword evidence="2" id="KW-0812">Transmembrane</keyword>
<dbReference type="GO" id="GO:0005886">
    <property type="term" value="C:plasma membrane"/>
    <property type="evidence" value="ECO:0007669"/>
    <property type="project" value="TreeGrafter"/>
</dbReference>
<keyword evidence="4" id="KW-0677">Repeat</keyword>
<feature type="disulfide bond" evidence="10">
    <location>
        <begin position="31"/>
        <end position="46"/>
    </location>
</feature>
<accession>A0A2C9K613</accession>
<feature type="disulfide bond" evidence="10">
    <location>
        <begin position="95"/>
        <end position="113"/>
    </location>
</feature>
<dbReference type="PROSITE" id="PS01209">
    <property type="entry name" value="LDLRA_1"/>
    <property type="match status" value="2"/>
</dbReference>
<dbReference type="InterPro" id="IPR002172">
    <property type="entry name" value="LDrepeatLR_classA_rpt"/>
</dbReference>
<evidence type="ECO:0000256" key="2">
    <source>
        <dbReference type="ARBA" id="ARBA00022692"/>
    </source>
</evidence>
<reference evidence="11" key="1">
    <citation type="submission" date="2020-05" db="UniProtKB">
        <authorList>
            <consortium name="EnsemblMetazoa"/>
        </authorList>
    </citation>
    <scope>IDENTIFICATION</scope>
    <source>
        <strain evidence="11">BB02</strain>
    </source>
</reference>
<evidence type="ECO:0000256" key="8">
    <source>
        <dbReference type="ARBA" id="ARBA00023170"/>
    </source>
</evidence>
<dbReference type="InterPro" id="IPR023415">
    <property type="entry name" value="LDLR_class-A_CS"/>
</dbReference>
<feature type="disulfide bond" evidence="10">
    <location>
        <begin position="70"/>
        <end position="85"/>
    </location>
</feature>
<evidence type="ECO:0000313" key="12">
    <source>
        <dbReference type="Proteomes" id="UP000076420"/>
    </source>
</evidence>
<keyword evidence="3" id="KW-0732">Signal</keyword>
<dbReference type="SUPFAM" id="SSF57424">
    <property type="entry name" value="LDL receptor-like module"/>
    <property type="match status" value="3"/>
</dbReference>
<dbReference type="InterPro" id="IPR051221">
    <property type="entry name" value="LDLR-related"/>
</dbReference>
<dbReference type="VEuPathDB" id="VectorBase:BGLAX_051397"/>
<evidence type="ECO:0000256" key="3">
    <source>
        <dbReference type="ARBA" id="ARBA00022729"/>
    </source>
</evidence>
<feature type="disulfide bond" evidence="10">
    <location>
        <begin position="107"/>
        <end position="122"/>
    </location>
</feature>
<comment type="subcellular location">
    <subcellularLocation>
        <location evidence="1">Membrane</location>
        <topology evidence="1">Single-pass membrane protein</topology>
    </subcellularLocation>
</comment>
<protein>
    <submittedName>
        <fullName evidence="11">Uncharacterized protein</fullName>
    </submittedName>
</protein>
<dbReference type="PROSITE" id="PS50068">
    <property type="entry name" value="LDLRA_2"/>
    <property type="match status" value="3"/>
</dbReference>
<dbReference type="FunFam" id="4.10.400.10:FF:000034">
    <property type="entry name" value="Low-density lipoprotein receptor-related protein 2"/>
    <property type="match status" value="1"/>
</dbReference>
<dbReference type="PANTHER" id="PTHR22722">
    <property type="entry name" value="LOW-DENSITY LIPOPROTEIN RECEPTOR-RELATED PROTEIN 2-RELATED"/>
    <property type="match status" value="1"/>
</dbReference>
<dbReference type="RefSeq" id="XP_013063567.2">
    <property type="nucleotide sequence ID" value="XM_013208113.2"/>
</dbReference>
<evidence type="ECO:0000256" key="7">
    <source>
        <dbReference type="ARBA" id="ARBA00023157"/>
    </source>
</evidence>
<dbReference type="AlphaFoldDB" id="A0A2C9K613"/>
<evidence type="ECO:0000256" key="4">
    <source>
        <dbReference type="ARBA" id="ARBA00022737"/>
    </source>
</evidence>
<gene>
    <name evidence="11" type="primary">106052682</name>
</gene>
<dbReference type="OrthoDB" id="6162345at2759"/>
<feature type="disulfide bond" evidence="10">
    <location>
        <begin position="19"/>
        <end position="37"/>
    </location>
</feature>
<dbReference type="GO" id="GO:0043235">
    <property type="term" value="C:receptor complex"/>
    <property type="evidence" value="ECO:0007669"/>
    <property type="project" value="TreeGrafter"/>
</dbReference>
<dbReference type="Gene3D" id="4.10.400.10">
    <property type="entry name" value="Low-density Lipoprotein Receptor"/>
    <property type="match status" value="3"/>
</dbReference>
<dbReference type="CDD" id="cd00112">
    <property type="entry name" value="LDLa"/>
    <property type="match status" value="3"/>
</dbReference>
<dbReference type="Pfam" id="PF00057">
    <property type="entry name" value="Ldl_recept_a"/>
    <property type="match status" value="3"/>
</dbReference>
<dbReference type="VEuPathDB" id="VectorBase:BGLB013800"/>
<dbReference type="STRING" id="6526.A0A2C9K613"/>
<dbReference type="KEGG" id="bgt:106052682"/>
<evidence type="ECO:0000256" key="6">
    <source>
        <dbReference type="ARBA" id="ARBA00023136"/>
    </source>
</evidence>
<name>A0A2C9K613_BIOGL</name>
<evidence type="ECO:0000256" key="1">
    <source>
        <dbReference type="ARBA" id="ARBA00004167"/>
    </source>
</evidence>
<evidence type="ECO:0000256" key="5">
    <source>
        <dbReference type="ARBA" id="ARBA00022989"/>
    </source>
</evidence>
<keyword evidence="9" id="KW-0325">Glycoprotein</keyword>
<organism evidence="11 12">
    <name type="scientific">Biomphalaria glabrata</name>
    <name type="common">Bloodfluke planorb</name>
    <name type="synonym">Freshwater snail</name>
    <dbReference type="NCBI Taxonomy" id="6526"/>
    <lineage>
        <taxon>Eukaryota</taxon>
        <taxon>Metazoa</taxon>
        <taxon>Spiralia</taxon>
        <taxon>Lophotrochozoa</taxon>
        <taxon>Mollusca</taxon>
        <taxon>Gastropoda</taxon>
        <taxon>Heterobranchia</taxon>
        <taxon>Euthyneura</taxon>
        <taxon>Panpulmonata</taxon>
        <taxon>Hygrophila</taxon>
        <taxon>Lymnaeoidea</taxon>
        <taxon>Planorbidae</taxon>
        <taxon>Biomphalaria</taxon>
    </lineage>
</organism>
<sequence length="173" mass="19570">MSDEVDCHLRECDAGEVKCDNHKCIPQNWVCDGGNDCGTNWDERNCVQSCEAENFMCADGSKCVPDHWVCDHAYDCHDRTDEVGCICNETTHFQCPDGRCINGAWRCDRDNDCGDASDELGCPTLHPSICLDYLGIRDCALLNETTHPICLNHEDGYKYCREYCRLCATRIKI</sequence>
<keyword evidence="7 10" id="KW-1015">Disulfide bond</keyword>
<comment type="caution">
    <text evidence="10">Lacks conserved residue(s) required for the propagation of feature annotation.</text>
</comment>
<evidence type="ECO:0000313" key="11">
    <source>
        <dbReference type="EnsemblMetazoa" id="BGLB013800-PB"/>
    </source>
</evidence>
<dbReference type="SMART" id="SM00192">
    <property type="entry name" value="LDLa"/>
    <property type="match status" value="3"/>
</dbReference>